<dbReference type="Proteomes" id="UP001501637">
    <property type="component" value="Unassembled WGS sequence"/>
</dbReference>
<dbReference type="Gene3D" id="1.10.10.10">
    <property type="entry name" value="Winged helix-like DNA-binding domain superfamily/Winged helix DNA-binding domain"/>
    <property type="match status" value="2"/>
</dbReference>
<keyword evidence="1" id="KW-0805">Transcription regulation</keyword>
<dbReference type="PANTHER" id="PTHR30154">
    <property type="entry name" value="LEUCINE-RESPONSIVE REGULATORY PROTEIN"/>
    <property type="match status" value="1"/>
</dbReference>
<reference evidence="7" key="1">
    <citation type="journal article" date="2019" name="Int. J. Syst. Evol. Microbiol.">
        <title>The Global Catalogue of Microorganisms (GCM) 10K type strain sequencing project: providing services to taxonomists for standard genome sequencing and annotation.</title>
        <authorList>
            <consortium name="The Broad Institute Genomics Platform"/>
            <consortium name="The Broad Institute Genome Sequencing Center for Infectious Disease"/>
            <person name="Wu L."/>
            <person name="Ma J."/>
        </authorList>
    </citation>
    <scope>NUCLEOTIDE SEQUENCE [LARGE SCALE GENOMIC DNA]</scope>
    <source>
        <strain evidence="7">JCM 9092</strain>
    </source>
</reference>
<keyword evidence="7" id="KW-1185">Reference proteome</keyword>
<dbReference type="InterPro" id="IPR011008">
    <property type="entry name" value="Dimeric_a/b-barrel"/>
</dbReference>
<evidence type="ECO:0000313" key="7">
    <source>
        <dbReference type="Proteomes" id="UP001501637"/>
    </source>
</evidence>
<name>A0ABP6ME02_9ACTN</name>
<feature type="domain" description="HTH asnC-type" evidence="5">
    <location>
        <begin position="44"/>
        <end position="84"/>
    </location>
</feature>
<proteinExistence type="predicted"/>
<organism evidence="6 7">
    <name type="scientific">Streptomyces rectiviolaceus</name>
    <dbReference type="NCBI Taxonomy" id="332591"/>
    <lineage>
        <taxon>Bacteria</taxon>
        <taxon>Bacillati</taxon>
        <taxon>Actinomycetota</taxon>
        <taxon>Actinomycetes</taxon>
        <taxon>Kitasatosporales</taxon>
        <taxon>Streptomycetaceae</taxon>
        <taxon>Streptomyces</taxon>
    </lineage>
</organism>
<dbReference type="SMART" id="SM00344">
    <property type="entry name" value="HTH_ASNC"/>
    <property type="match status" value="2"/>
</dbReference>
<dbReference type="SUPFAM" id="SSF46785">
    <property type="entry name" value="Winged helix' DNA-binding domain"/>
    <property type="match status" value="2"/>
</dbReference>
<dbReference type="InterPro" id="IPR019887">
    <property type="entry name" value="Tscrpt_reg_AsnC/Lrp_C"/>
</dbReference>
<sequence>MRGSWATILGIRDHDCVKSPESFTKSPSTQDSASLMDTQRAHTLDELDLAIVHALQIQPRVPWVRMGEVLEVDAVTVARRWDRMVRAGMAWVDGYLSPGHDEGVYAQVEIDMDGRLSEDTIGQLARDPHVLSLKQTSGGRDLLAIVGAADLDGLARLSGDRVSQLPGVRAVRSHVITAAPFEGASWRLRVLTRQQRSALALERPAVPDEPLRPLDRRIALALGSDGRMPLTELAETVGASAATVRRRLRVLTGTGRLSLRCALARPLTGFPVSVVYFGSVPAQHLDETVSALRTLPGLRMCSITAGAHNLVLDIWLPALSEVHTTEALLNSRLAHLDLRITERAVVLRTVKHVGRVLDRRGHSVGSAPLNYWDA</sequence>
<feature type="domain" description="Transcription regulator AsnC/Lrp ligand binding" evidence="4">
    <location>
        <begin position="108"/>
        <end position="176"/>
    </location>
</feature>
<keyword evidence="2" id="KW-0238">DNA-binding</keyword>
<evidence type="ECO:0000256" key="3">
    <source>
        <dbReference type="ARBA" id="ARBA00023163"/>
    </source>
</evidence>
<dbReference type="EMBL" id="BAAAUG010000042">
    <property type="protein sequence ID" value="GAA3104500.1"/>
    <property type="molecule type" value="Genomic_DNA"/>
</dbReference>
<gene>
    <name evidence="6" type="ORF">GCM10010449_29450</name>
</gene>
<dbReference type="Pfam" id="PF01037">
    <property type="entry name" value="AsnC_trans_reg"/>
    <property type="match status" value="1"/>
</dbReference>
<keyword evidence="3" id="KW-0804">Transcription</keyword>
<dbReference type="SUPFAM" id="SSF54909">
    <property type="entry name" value="Dimeric alpha+beta barrel"/>
    <property type="match status" value="1"/>
</dbReference>
<evidence type="ECO:0000256" key="1">
    <source>
        <dbReference type="ARBA" id="ARBA00023015"/>
    </source>
</evidence>
<dbReference type="Pfam" id="PF13404">
    <property type="entry name" value="HTH_AsnC-type"/>
    <property type="match status" value="2"/>
</dbReference>
<evidence type="ECO:0000259" key="5">
    <source>
        <dbReference type="Pfam" id="PF13404"/>
    </source>
</evidence>
<dbReference type="PANTHER" id="PTHR30154:SF34">
    <property type="entry name" value="TRANSCRIPTIONAL REGULATOR AZLB"/>
    <property type="match status" value="1"/>
</dbReference>
<evidence type="ECO:0000256" key="2">
    <source>
        <dbReference type="ARBA" id="ARBA00023125"/>
    </source>
</evidence>
<dbReference type="PRINTS" id="PR00033">
    <property type="entry name" value="HTHASNC"/>
</dbReference>
<dbReference type="Gene3D" id="3.30.70.920">
    <property type="match status" value="2"/>
</dbReference>
<evidence type="ECO:0000259" key="4">
    <source>
        <dbReference type="Pfam" id="PF01037"/>
    </source>
</evidence>
<dbReference type="InterPro" id="IPR036388">
    <property type="entry name" value="WH-like_DNA-bd_sf"/>
</dbReference>
<dbReference type="InterPro" id="IPR019888">
    <property type="entry name" value="Tscrpt_reg_AsnC-like"/>
</dbReference>
<accession>A0ABP6ME02</accession>
<protein>
    <submittedName>
        <fullName evidence="6">AsnC family transcriptional regulator</fullName>
    </submittedName>
</protein>
<dbReference type="InterPro" id="IPR000485">
    <property type="entry name" value="AsnC-type_HTH_dom"/>
</dbReference>
<dbReference type="InterPro" id="IPR036390">
    <property type="entry name" value="WH_DNA-bd_sf"/>
</dbReference>
<feature type="domain" description="HTH asnC-type" evidence="5">
    <location>
        <begin position="214"/>
        <end position="250"/>
    </location>
</feature>
<evidence type="ECO:0000313" key="6">
    <source>
        <dbReference type="EMBL" id="GAA3104500.1"/>
    </source>
</evidence>
<comment type="caution">
    <text evidence="6">The sequence shown here is derived from an EMBL/GenBank/DDBJ whole genome shotgun (WGS) entry which is preliminary data.</text>
</comment>